<organism evidence="2 3">
    <name type="scientific">Clostridium tetanomorphum</name>
    <dbReference type="NCBI Taxonomy" id="1553"/>
    <lineage>
        <taxon>Bacteria</taxon>
        <taxon>Bacillati</taxon>
        <taxon>Bacillota</taxon>
        <taxon>Clostridia</taxon>
        <taxon>Eubacteriales</taxon>
        <taxon>Clostridiaceae</taxon>
        <taxon>Clostridium</taxon>
    </lineage>
</organism>
<dbReference type="Proteomes" id="UP000563151">
    <property type="component" value="Unassembled WGS sequence"/>
</dbReference>
<evidence type="ECO:0000313" key="3">
    <source>
        <dbReference type="Proteomes" id="UP000563151"/>
    </source>
</evidence>
<dbReference type="PROSITE" id="PS51257">
    <property type="entry name" value="PROKAR_LIPOPROTEIN"/>
    <property type="match status" value="1"/>
</dbReference>
<name>A0A923E545_CLOTT</name>
<keyword evidence="1" id="KW-0472">Membrane</keyword>
<reference evidence="2 3" key="1">
    <citation type="submission" date="2020-04" db="EMBL/GenBank/DDBJ databases">
        <title>Genomic insights into acetone-butanol-ethanol (ABE) fermentation by sequencing solventogenic clostridia strains.</title>
        <authorList>
            <person name="Brown S."/>
        </authorList>
    </citation>
    <scope>NUCLEOTIDE SEQUENCE [LARGE SCALE GENOMIC DNA]</scope>
    <source>
        <strain evidence="2 3">DJ011</strain>
    </source>
</reference>
<evidence type="ECO:0000256" key="1">
    <source>
        <dbReference type="SAM" id="Phobius"/>
    </source>
</evidence>
<gene>
    <name evidence="2" type="ORF">HGG79_02245</name>
</gene>
<feature type="transmembrane region" description="Helical" evidence="1">
    <location>
        <begin position="7"/>
        <end position="24"/>
    </location>
</feature>
<comment type="caution">
    <text evidence="2">The sequence shown here is derived from an EMBL/GenBank/DDBJ whole genome shotgun (WGS) entry which is preliminary data.</text>
</comment>
<dbReference type="AlphaFoldDB" id="A0A923E545"/>
<dbReference type="RefSeq" id="WP_146750577.1">
    <property type="nucleotide sequence ID" value="NZ_JAAZWO010000002.1"/>
</dbReference>
<evidence type="ECO:0000313" key="2">
    <source>
        <dbReference type="EMBL" id="MBC2396600.1"/>
    </source>
</evidence>
<keyword evidence="1" id="KW-1133">Transmembrane helix</keyword>
<protein>
    <submittedName>
        <fullName evidence="2">FAM210 family protein</fullName>
    </submittedName>
</protein>
<sequence length="266" mass="30541">MKKLIIKYRWLIVIVALVIFYFTISGCRLTVESAIKVGLPSLKQYYKELKIDRVKDYSWGKYVMAETNSGKGYGIFKVEKKLGGLLWISGRSSGDIQEEVIKSPFSVCDNRELIGVKVKDDNIKYMAAAYLNLDSKKNEDKKYNYDYFKSKQNIYKTTEVENGWAVFTLKENDKLFDTFRAFGEDGKIIAYSDESDNGLYINNGKVSGITTNQHITGNVDNNGKITLEISISYINRESDKKDIKDKYYMEPNGNFTITNLRIKELS</sequence>
<keyword evidence="1" id="KW-0812">Transmembrane</keyword>
<dbReference type="EMBL" id="JAAZWO010000002">
    <property type="protein sequence ID" value="MBC2396600.1"/>
    <property type="molecule type" value="Genomic_DNA"/>
</dbReference>
<keyword evidence="3" id="KW-1185">Reference proteome</keyword>
<accession>A0A923E545</accession>
<proteinExistence type="predicted"/>